<dbReference type="EnsemblPlants" id="TuG1812G0700002470.01.T01">
    <property type="protein sequence ID" value="TuG1812G0700002470.01.T01"/>
    <property type="gene ID" value="TuG1812G0700002470.01"/>
</dbReference>
<organism evidence="2 3">
    <name type="scientific">Triticum urartu</name>
    <name type="common">Red wild einkorn</name>
    <name type="synonym">Crithodium urartu</name>
    <dbReference type="NCBI Taxonomy" id="4572"/>
    <lineage>
        <taxon>Eukaryota</taxon>
        <taxon>Viridiplantae</taxon>
        <taxon>Streptophyta</taxon>
        <taxon>Embryophyta</taxon>
        <taxon>Tracheophyta</taxon>
        <taxon>Spermatophyta</taxon>
        <taxon>Magnoliopsida</taxon>
        <taxon>Liliopsida</taxon>
        <taxon>Poales</taxon>
        <taxon>Poaceae</taxon>
        <taxon>BOP clade</taxon>
        <taxon>Pooideae</taxon>
        <taxon>Triticodae</taxon>
        <taxon>Triticeae</taxon>
        <taxon>Triticinae</taxon>
        <taxon>Triticum</taxon>
    </lineage>
</organism>
<sequence>KKKKKPSPYIPFSFFLVCLRLKASRRNPAQKPALTVAAEDAAAAAGGRRPRPGLRTTLRRHPRGRSRPSPRVLDLQAGFPEAADAEQDALTAPAVASHDFVLSVFSF</sequence>
<accession>A0A8R7V1M7</accession>
<proteinExistence type="predicted"/>
<protein>
    <submittedName>
        <fullName evidence="2">Uncharacterized protein</fullName>
    </submittedName>
</protein>
<reference evidence="3" key="1">
    <citation type="journal article" date="2013" name="Nature">
        <title>Draft genome of the wheat A-genome progenitor Triticum urartu.</title>
        <authorList>
            <person name="Ling H.Q."/>
            <person name="Zhao S."/>
            <person name="Liu D."/>
            <person name="Wang J."/>
            <person name="Sun H."/>
            <person name="Zhang C."/>
            <person name="Fan H."/>
            <person name="Li D."/>
            <person name="Dong L."/>
            <person name="Tao Y."/>
            <person name="Gao C."/>
            <person name="Wu H."/>
            <person name="Li Y."/>
            <person name="Cui Y."/>
            <person name="Guo X."/>
            <person name="Zheng S."/>
            <person name="Wang B."/>
            <person name="Yu K."/>
            <person name="Liang Q."/>
            <person name="Yang W."/>
            <person name="Lou X."/>
            <person name="Chen J."/>
            <person name="Feng M."/>
            <person name="Jian J."/>
            <person name="Zhang X."/>
            <person name="Luo G."/>
            <person name="Jiang Y."/>
            <person name="Liu J."/>
            <person name="Wang Z."/>
            <person name="Sha Y."/>
            <person name="Zhang B."/>
            <person name="Wu H."/>
            <person name="Tang D."/>
            <person name="Shen Q."/>
            <person name="Xue P."/>
            <person name="Zou S."/>
            <person name="Wang X."/>
            <person name="Liu X."/>
            <person name="Wang F."/>
            <person name="Yang Y."/>
            <person name="An X."/>
            <person name="Dong Z."/>
            <person name="Zhang K."/>
            <person name="Zhang X."/>
            <person name="Luo M.C."/>
            <person name="Dvorak J."/>
            <person name="Tong Y."/>
            <person name="Wang J."/>
            <person name="Yang H."/>
            <person name="Li Z."/>
            <person name="Wang D."/>
            <person name="Zhang A."/>
            <person name="Wang J."/>
        </authorList>
    </citation>
    <scope>NUCLEOTIDE SEQUENCE</scope>
    <source>
        <strain evidence="3">cv. G1812</strain>
    </source>
</reference>
<evidence type="ECO:0000256" key="1">
    <source>
        <dbReference type="SAM" id="MobiDB-lite"/>
    </source>
</evidence>
<dbReference type="Gramene" id="TuG1812G0700002470.01.T01">
    <property type="protein sequence ID" value="TuG1812G0700002470.01.T01"/>
    <property type="gene ID" value="TuG1812G0700002470.01"/>
</dbReference>
<dbReference type="AlphaFoldDB" id="A0A8R7V1M7"/>
<feature type="region of interest" description="Disordered" evidence="1">
    <location>
        <begin position="29"/>
        <end position="72"/>
    </location>
</feature>
<dbReference type="Proteomes" id="UP000015106">
    <property type="component" value="Chromosome 7"/>
</dbReference>
<reference evidence="2" key="2">
    <citation type="submission" date="2018-03" db="EMBL/GenBank/DDBJ databases">
        <title>The Triticum urartu genome reveals the dynamic nature of wheat genome evolution.</title>
        <authorList>
            <person name="Ling H."/>
            <person name="Ma B."/>
            <person name="Shi X."/>
            <person name="Liu H."/>
            <person name="Dong L."/>
            <person name="Sun H."/>
            <person name="Cao Y."/>
            <person name="Gao Q."/>
            <person name="Zheng S."/>
            <person name="Li Y."/>
            <person name="Yu Y."/>
            <person name="Du H."/>
            <person name="Qi M."/>
            <person name="Li Y."/>
            <person name="Yu H."/>
            <person name="Cui Y."/>
            <person name="Wang N."/>
            <person name="Chen C."/>
            <person name="Wu H."/>
            <person name="Zhao Y."/>
            <person name="Zhang J."/>
            <person name="Li Y."/>
            <person name="Zhou W."/>
            <person name="Zhang B."/>
            <person name="Hu W."/>
            <person name="Eijk M."/>
            <person name="Tang J."/>
            <person name="Witsenboer H."/>
            <person name="Zhao S."/>
            <person name="Li Z."/>
            <person name="Zhang A."/>
            <person name="Wang D."/>
            <person name="Liang C."/>
        </authorList>
    </citation>
    <scope>NUCLEOTIDE SEQUENCE [LARGE SCALE GENOMIC DNA]</scope>
    <source>
        <strain evidence="2">cv. G1812</strain>
    </source>
</reference>
<keyword evidence="3" id="KW-1185">Reference proteome</keyword>
<evidence type="ECO:0000313" key="3">
    <source>
        <dbReference type="Proteomes" id="UP000015106"/>
    </source>
</evidence>
<name>A0A8R7V1M7_TRIUA</name>
<feature type="compositionally biased region" description="Basic residues" evidence="1">
    <location>
        <begin position="48"/>
        <end position="68"/>
    </location>
</feature>
<reference evidence="2" key="3">
    <citation type="submission" date="2022-06" db="UniProtKB">
        <authorList>
            <consortium name="EnsemblPlants"/>
        </authorList>
    </citation>
    <scope>IDENTIFICATION</scope>
</reference>
<evidence type="ECO:0000313" key="2">
    <source>
        <dbReference type="EnsemblPlants" id="TuG1812G0700002470.01.T01"/>
    </source>
</evidence>